<dbReference type="Gene3D" id="3.30.760.10">
    <property type="entry name" value="RNA Cap, Translation Initiation Factor Eif4e"/>
    <property type="match status" value="1"/>
</dbReference>
<dbReference type="InterPro" id="IPR023398">
    <property type="entry name" value="TIF_eIF4e-like"/>
</dbReference>
<evidence type="ECO:0000313" key="3">
    <source>
        <dbReference type="Proteomes" id="UP000467841"/>
    </source>
</evidence>
<reference evidence="2" key="1">
    <citation type="submission" date="2020-01" db="EMBL/GenBank/DDBJ databases">
        <authorList>
            <person name="Mishra B."/>
        </authorList>
    </citation>
    <scope>NUCLEOTIDE SEQUENCE [LARGE SCALE GENOMIC DNA]</scope>
</reference>
<dbReference type="SUPFAM" id="SSF55418">
    <property type="entry name" value="eIF4e-like"/>
    <property type="match status" value="1"/>
</dbReference>
<feature type="region of interest" description="Disordered" evidence="1">
    <location>
        <begin position="83"/>
        <end position="103"/>
    </location>
</feature>
<organism evidence="2 3">
    <name type="scientific">Microthlaspi erraticum</name>
    <dbReference type="NCBI Taxonomy" id="1685480"/>
    <lineage>
        <taxon>Eukaryota</taxon>
        <taxon>Viridiplantae</taxon>
        <taxon>Streptophyta</taxon>
        <taxon>Embryophyta</taxon>
        <taxon>Tracheophyta</taxon>
        <taxon>Spermatophyta</taxon>
        <taxon>Magnoliopsida</taxon>
        <taxon>eudicotyledons</taxon>
        <taxon>Gunneridae</taxon>
        <taxon>Pentapetalae</taxon>
        <taxon>rosids</taxon>
        <taxon>malvids</taxon>
        <taxon>Brassicales</taxon>
        <taxon>Brassicaceae</taxon>
        <taxon>Coluteocarpeae</taxon>
        <taxon>Microthlaspi</taxon>
    </lineage>
</organism>
<evidence type="ECO:0000313" key="2">
    <source>
        <dbReference type="EMBL" id="CAA7052826.1"/>
    </source>
</evidence>
<dbReference type="OrthoDB" id="590761at2759"/>
<accession>A0A6D2KLN3</accession>
<sequence>MAAINSTGYALSASIAHCVYINLHPSPVVMVSGNPSALPFCAFQDLLFGPVADSITKKTKMAMNAEEDFCTMRKVTMPRKIVSGLEGGDGDVDESSKSDVPQSHPLEHSLTFWFDNPSVKSRQTTWESSLRSVFTYSTVEEF</sequence>
<protein>
    <submittedName>
        <fullName evidence="2">Uncharacterized protein</fullName>
    </submittedName>
</protein>
<name>A0A6D2KLN3_9BRAS</name>
<proteinExistence type="predicted"/>
<dbReference type="Proteomes" id="UP000467841">
    <property type="component" value="Unassembled WGS sequence"/>
</dbReference>
<evidence type="ECO:0000256" key="1">
    <source>
        <dbReference type="SAM" id="MobiDB-lite"/>
    </source>
</evidence>
<gene>
    <name evidence="2" type="ORF">MERR_LOCUS40061</name>
</gene>
<dbReference type="AlphaFoldDB" id="A0A6D2KLN3"/>
<dbReference type="EMBL" id="CACVBM020001508">
    <property type="protein sequence ID" value="CAA7052826.1"/>
    <property type="molecule type" value="Genomic_DNA"/>
</dbReference>
<keyword evidence="3" id="KW-1185">Reference proteome</keyword>
<comment type="caution">
    <text evidence="2">The sequence shown here is derived from an EMBL/GenBank/DDBJ whole genome shotgun (WGS) entry which is preliminary data.</text>
</comment>